<evidence type="ECO:0000256" key="4">
    <source>
        <dbReference type="ARBA" id="ARBA00022475"/>
    </source>
</evidence>
<keyword evidence="6 8" id="KW-1133">Transmembrane helix</keyword>
<keyword evidence="10" id="KW-1185">Reference proteome</keyword>
<dbReference type="PANTHER" id="PTHR34702:SF1">
    <property type="entry name" value="NA(+)_H(+) ANTIPORTER SUBUNIT F"/>
    <property type="match status" value="1"/>
</dbReference>
<dbReference type="GO" id="GO:0015385">
    <property type="term" value="F:sodium:proton antiporter activity"/>
    <property type="evidence" value="ECO:0007669"/>
    <property type="project" value="TreeGrafter"/>
</dbReference>
<evidence type="ECO:0000256" key="2">
    <source>
        <dbReference type="ARBA" id="ARBA00009212"/>
    </source>
</evidence>
<comment type="similarity">
    <text evidence="2">Belongs to the CPA3 antiporters (TC 2.A.63) subunit F family.</text>
</comment>
<dbReference type="InterPro" id="IPR007208">
    <property type="entry name" value="MrpF/PhaF-like"/>
</dbReference>
<feature type="transmembrane region" description="Helical" evidence="8">
    <location>
        <begin position="60"/>
        <end position="83"/>
    </location>
</feature>
<comment type="subcellular location">
    <subcellularLocation>
        <location evidence="1">Cell membrane</location>
        <topology evidence="1">Multi-pass membrane protein</topology>
    </subcellularLocation>
</comment>
<dbReference type="GO" id="GO:0005886">
    <property type="term" value="C:plasma membrane"/>
    <property type="evidence" value="ECO:0007669"/>
    <property type="project" value="UniProtKB-SubCell"/>
</dbReference>
<keyword evidence="4" id="KW-1003">Cell membrane</keyword>
<evidence type="ECO:0000256" key="6">
    <source>
        <dbReference type="ARBA" id="ARBA00022989"/>
    </source>
</evidence>
<evidence type="ECO:0000313" key="10">
    <source>
        <dbReference type="Proteomes" id="UP000546464"/>
    </source>
</evidence>
<reference evidence="9 10" key="1">
    <citation type="submission" date="2020-07" db="EMBL/GenBank/DDBJ databases">
        <authorList>
            <person name="Feng X."/>
        </authorList>
    </citation>
    <scope>NUCLEOTIDE SEQUENCE [LARGE SCALE GENOMIC DNA]</scope>
    <source>
        <strain evidence="9 10">JCM31066</strain>
    </source>
</reference>
<gene>
    <name evidence="9" type="ORF">H5P28_13420</name>
</gene>
<name>A0A842HFT0_9BACT</name>
<feature type="transmembrane region" description="Helical" evidence="8">
    <location>
        <begin position="35"/>
        <end position="54"/>
    </location>
</feature>
<dbReference type="RefSeq" id="WP_185676217.1">
    <property type="nucleotide sequence ID" value="NZ_JACHVB010000035.1"/>
</dbReference>
<evidence type="ECO:0000256" key="8">
    <source>
        <dbReference type="SAM" id="Phobius"/>
    </source>
</evidence>
<dbReference type="Proteomes" id="UP000546464">
    <property type="component" value="Unassembled WGS sequence"/>
</dbReference>
<evidence type="ECO:0000256" key="5">
    <source>
        <dbReference type="ARBA" id="ARBA00022692"/>
    </source>
</evidence>
<proteinExistence type="inferred from homology"/>
<comment type="caution">
    <text evidence="9">The sequence shown here is derived from an EMBL/GenBank/DDBJ whole genome shotgun (WGS) entry which is preliminary data.</text>
</comment>
<dbReference type="Pfam" id="PF04066">
    <property type="entry name" value="MrpF_PhaF"/>
    <property type="match status" value="1"/>
</dbReference>
<accession>A0A842HFT0</accession>
<protein>
    <submittedName>
        <fullName evidence="9">Cation:proton antiporter</fullName>
    </submittedName>
</protein>
<evidence type="ECO:0000313" key="9">
    <source>
        <dbReference type="EMBL" id="MBC2595262.1"/>
    </source>
</evidence>
<dbReference type="PANTHER" id="PTHR34702">
    <property type="entry name" value="NA(+)/H(+) ANTIPORTER SUBUNIT F1"/>
    <property type="match status" value="1"/>
</dbReference>
<keyword evidence="3" id="KW-0813">Transport</keyword>
<dbReference type="EMBL" id="JACHVB010000035">
    <property type="protein sequence ID" value="MBC2595262.1"/>
    <property type="molecule type" value="Genomic_DNA"/>
</dbReference>
<sequence>MIPSIVITLFDILLVVAIVLCLIRMIKGPGAADRMVAIDLLGLLIAVLMIAHVIRSGDETVLDVVLVFSVIAFFGTVALAHYLQRESSNPSDKS</sequence>
<evidence type="ECO:0000256" key="3">
    <source>
        <dbReference type="ARBA" id="ARBA00022448"/>
    </source>
</evidence>
<evidence type="ECO:0000256" key="1">
    <source>
        <dbReference type="ARBA" id="ARBA00004651"/>
    </source>
</evidence>
<evidence type="ECO:0000256" key="7">
    <source>
        <dbReference type="ARBA" id="ARBA00023136"/>
    </source>
</evidence>
<feature type="transmembrane region" description="Helical" evidence="8">
    <location>
        <begin position="6"/>
        <end position="23"/>
    </location>
</feature>
<dbReference type="AlphaFoldDB" id="A0A842HFT0"/>
<keyword evidence="5 8" id="KW-0812">Transmembrane</keyword>
<organism evidence="9 10">
    <name type="scientific">Ruficoccus amylovorans</name>
    <dbReference type="NCBI Taxonomy" id="1804625"/>
    <lineage>
        <taxon>Bacteria</taxon>
        <taxon>Pseudomonadati</taxon>
        <taxon>Verrucomicrobiota</taxon>
        <taxon>Opitutia</taxon>
        <taxon>Puniceicoccales</taxon>
        <taxon>Cerasicoccaceae</taxon>
        <taxon>Ruficoccus</taxon>
    </lineage>
</organism>
<keyword evidence="7 8" id="KW-0472">Membrane</keyword>